<dbReference type="AlphaFoldDB" id="A0A5C8HPY8"/>
<dbReference type="RefSeq" id="WP_147825750.1">
    <property type="nucleotide sequence ID" value="NZ_BAAARG010000002.1"/>
</dbReference>
<name>A0A5C8HPY8_9MICO</name>
<sequence>MFIPNPMRGETAIAMAAQLRRTIAILLGAVISAGILGAALVYFFVELPLLAGVLLLMEVAFAVFVRLQYPRLVAARHRDLVVAGSYLSGIEINQFAQPQQLWDAAVAVRDSGDKARARMILGS</sequence>
<proteinExistence type="predicted"/>
<protein>
    <submittedName>
        <fullName evidence="2">Uncharacterized protein</fullName>
    </submittedName>
</protein>
<evidence type="ECO:0000256" key="1">
    <source>
        <dbReference type="SAM" id="Phobius"/>
    </source>
</evidence>
<feature type="transmembrane region" description="Helical" evidence="1">
    <location>
        <begin position="49"/>
        <end position="69"/>
    </location>
</feature>
<keyword evidence="1" id="KW-1133">Transmembrane helix</keyword>
<keyword evidence="3" id="KW-1185">Reference proteome</keyword>
<organism evidence="2 3">
    <name type="scientific">Microbacterium mitrae</name>
    <dbReference type="NCBI Taxonomy" id="664640"/>
    <lineage>
        <taxon>Bacteria</taxon>
        <taxon>Bacillati</taxon>
        <taxon>Actinomycetota</taxon>
        <taxon>Actinomycetes</taxon>
        <taxon>Micrococcales</taxon>
        <taxon>Microbacteriaceae</taxon>
        <taxon>Microbacterium</taxon>
    </lineage>
</organism>
<keyword evidence="1" id="KW-0812">Transmembrane</keyword>
<reference evidence="2 3" key="1">
    <citation type="submission" date="2019-08" db="EMBL/GenBank/DDBJ databases">
        <authorList>
            <person name="Dong K."/>
        </authorList>
    </citation>
    <scope>NUCLEOTIDE SEQUENCE [LARGE SCALE GENOMIC DNA]</scope>
    <source>
        <strain evidence="2 3">M4-8</strain>
    </source>
</reference>
<gene>
    <name evidence="2" type="ORF">FVP60_08040</name>
</gene>
<dbReference type="EMBL" id="VRSW01000002">
    <property type="protein sequence ID" value="TXK04615.1"/>
    <property type="molecule type" value="Genomic_DNA"/>
</dbReference>
<feature type="transmembrane region" description="Helical" evidence="1">
    <location>
        <begin position="23"/>
        <end position="43"/>
    </location>
</feature>
<evidence type="ECO:0000313" key="2">
    <source>
        <dbReference type="EMBL" id="TXK04615.1"/>
    </source>
</evidence>
<comment type="caution">
    <text evidence="2">The sequence shown here is derived from an EMBL/GenBank/DDBJ whole genome shotgun (WGS) entry which is preliminary data.</text>
</comment>
<evidence type="ECO:0000313" key="3">
    <source>
        <dbReference type="Proteomes" id="UP000321196"/>
    </source>
</evidence>
<accession>A0A5C8HPY8</accession>
<keyword evidence="1" id="KW-0472">Membrane</keyword>
<dbReference type="Proteomes" id="UP000321196">
    <property type="component" value="Unassembled WGS sequence"/>
</dbReference>